<comment type="subcellular location">
    <subcellularLocation>
        <location evidence="1">Cytoplasm</location>
        <location evidence="1">Cytoskeleton</location>
        <location evidence="1">Cilium basal body</location>
    </subcellularLocation>
</comment>
<evidence type="ECO:0000256" key="8">
    <source>
        <dbReference type="ARBA" id="ARBA00023017"/>
    </source>
</evidence>
<reference evidence="13" key="1">
    <citation type="submission" date="2019-07" db="EMBL/GenBank/DDBJ databases">
        <title>Annotation for the trematode Paragonimus miyazaki's.</title>
        <authorList>
            <person name="Choi Y.-J."/>
        </authorList>
    </citation>
    <scope>NUCLEOTIDE SEQUENCE</scope>
    <source>
        <strain evidence="13">Japan</strain>
    </source>
</reference>
<comment type="caution">
    <text evidence="13">The sequence shown here is derived from an EMBL/GenBank/DDBJ whole genome shotgun (WGS) entry which is preliminary data.</text>
</comment>
<keyword evidence="14" id="KW-1185">Reference proteome</keyword>
<keyword evidence="7" id="KW-0970">Cilium biogenesis/degradation</keyword>
<keyword evidence="11" id="KW-0206">Cytoskeleton</keyword>
<sequence length="376" mass="42703">MTQSVWDIAIQQNSSKQELEIAKCEPTLLVVGNRRSVINFLIILNLLQGKTTIIQRLLEKDDKPKSTLALEYSYGRKAVGTFPVKSVVHIWELGGGTSLSDLVDVTISTNSMWNFHMVLVLDISNPHELWKTMDTLLDAAKRRYEQIVNRVNQRNLSHIRKKLRELALKRPSINHPDIEVMDPFPLPLIIIGSKYDLFACLQFEQQKVICKTLRFLSHYYSASLYFVSSREESLMKRIKTVLSHVAFGTAESRFVQMELNKPLAIPEGTDSFSSIGAPPNIEMEVGRLTAKTPLEMWKAVFCAKFPQVSVSGPVCVPTASPFYSTVDPAKDPQYAEPLVDAARLAKDEELERTQRRNERRMRELLQQVSDEGLLIV</sequence>
<dbReference type="GO" id="GO:0005930">
    <property type="term" value="C:axoneme"/>
    <property type="evidence" value="ECO:0007669"/>
    <property type="project" value="TreeGrafter"/>
</dbReference>
<evidence type="ECO:0000256" key="7">
    <source>
        <dbReference type="ARBA" id="ARBA00022794"/>
    </source>
</evidence>
<dbReference type="GO" id="GO:0005868">
    <property type="term" value="C:cytoplasmic dynein complex"/>
    <property type="evidence" value="ECO:0007669"/>
    <property type="project" value="InterPro"/>
</dbReference>
<dbReference type="InterPro" id="IPR027417">
    <property type="entry name" value="P-loop_NTPase"/>
</dbReference>
<dbReference type="EMBL" id="JTDE01021999">
    <property type="protein sequence ID" value="KAF7232197.1"/>
    <property type="molecule type" value="Genomic_DNA"/>
</dbReference>
<dbReference type="GO" id="GO:0005874">
    <property type="term" value="C:microtubule"/>
    <property type="evidence" value="ECO:0007669"/>
    <property type="project" value="UniProtKB-KW"/>
</dbReference>
<keyword evidence="4" id="KW-0217">Developmental protein</keyword>
<dbReference type="PANTHER" id="PTHR13236">
    <property type="entry name" value="DYNEIN 2 LIGHT INTERMEDIATE CHAIN, ISOFORM 2"/>
    <property type="match status" value="1"/>
</dbReference>
<evidence type="ECO:0000256" key="2">
    <source>
        <dbReference type="ARBA" id="ARBA00006831"/>
    </source>
</evidence>
<dbReference type="AlphaFoldDB" id="A0A8S9YCW7"/>
<evidence type="ECO:0000313" key="13">
    <source>
        <dbReference type="EMBL" id="KAF7232197.1"/>
    </source>
</evidence>
<name>A0A8S9YCW7_9TREM</name>
<dbReference type="OrthoDB" id="10263060at2759"/>
<evidence type="ECO:0000313" key="14">
    <source>
        <dbReference type="Proteomes" id="UP000822476"/>
    </source>
</evidence>
<organism evidence="13 14">
    <name type="scientific">Paragonimus skrjabini miyazakii</name>
    <dbReference type="NCBI Taxonomy" id="59628"/>
    <lineage>
        <taxon>Eukaryota</taxon>
        <taxon>Metazoa</taxon>
        <taxon>Spiralia</taxon>
        <taxon>Lophotrochozoa</taxon>
        <taxon>Platyhelminthes</taxon>
        <taxon>Trematoda</taxon>
        <taxon>Digenea</taxon>
        <taxon>Plagiorchiida</taxon>
        <taxon>Troglotremata</taxon>
        <taxon>Troglotrematidae</taxon>
        <taxon>Paragonimus</taxon>
    </lineage>
</organism>
<comment type="similarity">
    <text evidence="2">Belongs to the dynein light intermediate chain family.</text>
</comment>
<gene>
    <name evidence="13" type="ORF">EG68_11340</name>
</gene>
<keyword evidence="8" id="KW-0243">Dynein</keyword>
<evidence type="ECO:0000256" key="11">
    <source>
        <dbReference type="ARBA" id="ARBA00023212"/>
    </source>
</evidence>
<dbReference type="Gene3D" id="3.40.50.300">
    <property type="entry name" value="P-loop containing nucleotide triphosphate hydrolases"/>
    <property type="match status" value="1"/>
</dbReference>
<dbReference type="GO" id="GO:0036064">
    <property type="term" value="C:ciliary basal body"/>
    <property type="evidence" value="ECO:0007669"/>
    <property type="project" value="TreeGrafter"/>
</dbReference>
<keyword evidence="10" id="KW-0505">Motor protein</keyword>
<evidence type="ECO:0000256" key="12">
    <source>
        <dbReference type="ARBA" id="ARBA00023273"/>
    </source>
</evidence>
<dbReference type="GO" id="GO:0035721">
    <property type="term" value="P:intraciliary retrograde transport"/>
    <property type="evidence" value="ECO:0007669"/>
    <property type="project" value="InterPro"/>
</dbReference>
<keyword evidence="6" id="KW-0493">Microtubule</keyword>
<keyword evidence="5" id="KW-0963">Cytoplasm</keyword>
<evidence type="ECO:0000256" key="1">
    <source>
        <dbReference type="ARBA" id="ARBA00004120"/>
    </source>
</evidence>
<dbReference type="GO" id="GO:0035735">
    <property type="term" value="P:intraciliary transport involved in cilium assembly"/>
    <property type="evidence" value="ECO:0007669"/>
    <property type="project" value="InterPro"/>
</dbReference>
<protein>
    <recommendedName>
        <fullName evidence="3">Cytoplasmic dynein 2 light intermediate chain 1</fullName>
    </recommendedName>
</protein>
<dbReference type="Proteomes" id="UP000822476">
    <property type="component" value="Unassembled WGS sequence"/>
</dbReference>
<evidence type="ECO:0000256" key="9">
    <source>
        <dbReference type="ARBA" id="ARBA00023069"/>
    </source>
</evidence>
<evidence type="ECO:0000256" key="4">
    <source>
        <dbReference type="ARBA" id="ARBA00022473"/>
    </source>
</evidence>
<dbReference type="PANTHER" id="PTHR13236:SF0">
    <property type="entry name" value="CYTOPLASMIC DYNEIN 2 LIGHT INTERMEDIATE CHAIN 1"/>
    <property type="match status" value="1"/>
</dbReference>
<evidence type="ECO:0000256" key="10">
    <source>
        <dbReference type="ARBA" id="ARBA00023175"/>
    </source>
</evidence>
<evidence type="ECO:0000256" key="5">
    <source>
        <dbReference type="ARBA" id="ARBA00022490"/>
    </source>
</evidence>
<dbReference type="SUPFAM" id="SSF52540">
    <property type="entry name" value="P-loop containing nucleoside triphosphate hydrolases"/>
    <property type="match status" value="1"/>
</dbReference>
<evidence type="ECO:0000256" key="3">
    <source>
        <dbReference type="ARBA" id="ARBA00018863"/>
    </source>
</evidence>
<keyword evidence="9" id="KW-0969">Cilium</keyword>
<accession>A0A8S9YCW7</accession>
<dbReference type="InterPro" id="IPR040045">
    <property type="entry name" value="DYNC2LI1"/>
</dbReference>
<evidence type="ECO:0000256" key="6">
    <source>
        <dbReference type="ARBA" id="ARBA00022701"/>
    </source>
</evidence>
<dbReference type="GO" id="GO:0045504">
    <property type="term" value="F:dynein heavy chain binding"/>
    <property type="evidence" value="ECO:0007669"/>
    <property type="project" value="TreeGrafter"/>
</dbReference>
<proteinExistence type="inferred from homology"/>
<keyword evidence="12" id="KW-0966">Cell projection</keyword>